<dbReference type="PROSITE" id="PS50949">
    <property type="entry name" value="HTH_GNTR"/>
    <property type="match status" value="1"/>
</dbReference>
<dbReference type="CDD" id="cd00609">
    <property type="entry name" value="AAT_like"/>
    <property type="match status" value="1"/>
</dbReference>
<evidence type="ECO:0000256" key="2">
    <source>
        <dbReference type="ARBA" id="ARBA00022898"/>
    </source>
</evidence>
<keyword evidence="8" id="KW-1185">Reference proteome</keyword>
<sequence>MDWVPTLSEWQGPVFMRIVQALAADIASGRLARGQQLPTHRALAGALDLDLTTVTRAYGEARRRGLLDAHVGRGTFVSETTARAARDIPFQVTIDLSMNVPPQPVEANLDLRITQGLEAIQAQSSFSAFLNYQRPGGSDEERAVAASWLRPRLPEASAERLVIYPGNQAILFNALLSLASRGDVVLTEALTFPGMKAAAEMLGVRLIGVAMDEEGVLPDALRAACRAHAPKAVYLTPTLHNPTTATMSVERREIVADIIRRAGTVLIEDDAYGLLEPGVPPIATLIPERTWLAVGLSKCIAPALRVSYLLAPDAPVEQQMRRNLQATMQMPPPLMVALVTHWQRTGVADKIILAIRHEATGRQLLARKLLKSIPYAARNSGHHLWLALPRPWSRTAFLAHALRHGLAVVGDDAFSTDGAAAPGVRVSLGAARNRAELAQALELLAGALRSPVQSAQVV</sequence>
<dbReference type="GO" id="GO:0003677">
    <property type="term" value="F:DNA binding"/>
    <property type="evidence" value="ECO:0007669"/>
    <property type="project" value="UniProtKB-KW"/>
</dbReference>
<dbReference type="GO" id="GO:0003700">
    <property type="term" value="F:DNA-binding transcription factor activity"/>
    <property type="evidence" value="ECO:0007669"/>
    <property type="project" value="InterPro"/>
</dbReference>
<keyword evidence="5" id="KW-0804">Transcription</keyword>
<dbReference type="PANTHER" id="PTHR46577">
    <property type="entry name" value="HTH-TYPE TRANSCRIPTIONAL REGULATORY PROTEIN GABR"/>
    <property type="match status" value="1"/>
</dbReference>
<dbReference type="SUPFAM" id="SSF46785">
    <property type="entry name" value="Winged helix' DNA-binding domain"/>
    <property type="match status" value="1"/>
</dbReference>
<dbReference type="InterPro" id="IPR015424">
    <property type="entry name" value="PyrdxlP-dep_Trfase"/>
</dbReference>
<dbReference type="CDD" id="cd07377">
    <property type="entry name" value="WHTH_GntR"/>
    <property type="match status" value="1"/>
</dbReference>
<dbReference type="Pfam" id="PF00155">
    <property type="entry name" value="Aminotran_1_2"/>
    <property type="match status" value="1"/>
</dbReference>
<dbReference type="InterPro" id="IPR051446">
    <property type="entry name" value="HTH_trans_reg/aminotransferase"/>
</dbReference>
<dbReference type="EMBL" id="VDUZ01000018">
    <property type="protein sequence ID" value="TXL74493.1"/>
    <property type="molecule type" value="Genomic_DNA"/>
</dbReference>
<organism evidence="7 8">
    <name type="scientific">Vineibacter terrae</name>
    <dbReference type="NCBI Taxonomy" id="2586908"/>
    <lineage>
        <taxon>Bacteria</taxon>
        <taxon>Pseudomonadati</taxon>
        <taxon>Pseudomonadota</taxon>
        <taxon>Alphaproteobacteria</taxon>
        <taxon>Hyphomicrobiales</taxon>
        <taxon>Vineibacter</taxon>
    </lineage>
</organism>
<dbReference type="GO" id="GO:0030170">
    <property type="term" value="F:pyridoxal phosphate binding"/>
    <property type="evidence" value="ECO:0007669"/>
    <property type="project" value="InterPro"/>
</dbReference>
<dbReference type="InterPro" id="IPR015422">
    <property type="entry name" value="PyrdxlP-dep_Trfase_small"/>
</dbReference>
<name>A0A5C8PKR0_9HYPH</name>
<reference evidence="7 8" key="1">
    <citation type="submission" date="2019-06" db="EMBL/GenBank/DDBJ databases">
        <title>New taxonomy in bacterial strain CC-CFT640, isolated from vineyard.</title>
        <authorList>
            <person name="Lin S.-Y."/>
            <person name="Tsai C.-F."/>
            <person name="Young C.-C."/>
        </authorList>
    </citation>
    <scope>NUCLEOTIDE SEQUENCE [LARGE SCALE GENOMIC DNA]</scope>
    <source>
        <strain evidence="7 8">CC-CFT640</strain>
    </source>
</reference>
<dbReference type="OrthoDB" id="9804020at2"/>
<keyword evidence="7" id="KW-0032">Aminotransferase</keyword>
<evidence type="ECO:0000256" key="4">
    <source>
        <dbReference type="ARBA" id="ARBA00023125"/>
    </source>
</evidence>
<evidence type="ECO:0000313" key="8">
    <source>
        <dbReference type="Proteomes" id="UP000321638"/>
    </source>
</evidence>
<evidence type="ECO:0000313" key="7">
    <source>
        <dbReference type="EMBL" id="TXL74493.1"/>
    </source>
</evidence>
<protein>
    <submittedName>
        <fullName evidence="7">PLP-dependent aminotransferase family protein</fullName>
    </submittedName>
</protein>
<comment type="caution">
    <text evidence="7">The sequence shown here is derived from an EMBL/GenBank/DDBJ whole genome shotgun (WGS) entry which is preliminary data.</text>
</comment>
<keyword evidence="7" id="KW-0808">Transferase</keyword>
<dbReference type="PANTHER" id="PTHR46577:SF1">
    <property type="entry name" value="HTH-TYPE TRANSCRIPTIONAL REGULATORY PROTEIN GABR"/>
    <property type="match status" value="1"/>
</dbReference>
<dbReference type="AlphaFoldDB" id="A0A5C8PKR0"/>
<dbReference type="GO" id="GO:0008483">
    <property type="term" value="F:transaminase activity"/>
    <property type="evidence" value="ECO:0007669"/>
    <property type="project" value="UniProtKB-KW"/>
</dbReference>
<keyword evidence="3" id="KW-0805">Transcription regulation</keyword>
<gene>
    <name evidence="7" type="ORF">FHP25_17175</name>
</gene>
<evidence type="ECO:0000256" key="3">
    <source>
        <dbReference type="ARBA" id="ARBA00023015"/>
    </source>
</evidence>
<dbReference type="InterPro" id="IPR036390">
    <property type="entry name" value="WH_DNA-bd_sf"/>
</dbReference>
<dbReference type="Proteomes" id="UP000321638">
    <property type="component" value="Unassembled WGS sequence"/>
</dbReference>
<dbReference type="Pfam" id="PF00392">
    <property type="entry name" value="GntR"/>
    <property type="match status" value="1"/>
</dbReference>
<evidence type="ECO:0000259" key="6">
    <source>
        <dbReference type="PROSITE" id="PS50949"/>
    </source>
</evidence>
<dbReference type="InterPro" id="IPR000524">
    <property type="entry name" value="Tscrpt_reg_HTH_GntR"/>
</dbReference>
<keyword evidence="2" id="KW-0663">Pyridoxal phosphate</keyword>
<proteinExistence type="inferred from homology"/>
<dbReference type="Gene3D" id="1.10.10.10">
    <property type="entry name" value="Winged helix-like DNA-binding domain superfamily/Winged helix DNA-binding domain"/>
    <property type="match status" value="1"/>
</dbReference>
<dbReference type="Gene3D" id="3.40.640.10">
    <property type="entry name" value="Type I PLP-dependent aspartate aminotransferase-like (Major domain)"/>
    <property type="match status" value="1"/>
</dbReference>
<dbReference type="Gene3D" id="3.90.1150.10">
    <property type="entry name" value="Aspartate Aminotransferase, domain 1"/>
    <property type="match status" value="1"/>
</dbReference>
<comment type="similarity">
    <text evidence="1">In the C-terminal section; belongs to the class-I pyridoxal-phosphate-dependent aminotransferase family.</text>
</comment>
<evidence type="ECO:0000256" key="5">
    <source>
        <dbReference type="ARBA" id="ARBA00023163"/>
    </source>
</evidence>
<dbReference type="SMART" id="SM00345">
    <property type="entry name" value="HTH_GNTR"/>
    <property type="match status" value="1"/>
</dbReference>
<keyword evidence="4" id="KW-0238">DNA-binding</keyword>
<dbReference type="SUPFAM" id="SSF53383">
    <property type="entry name" value="PLP-dependent transferases"/>
    <property type="match status" value="1"/>
</dbReference>
<accession>A0A5C8PKR0</accession>
<dbReference type="InterPro" id="IPR015421">
    <property type="entry name" value="PyrdxlP-dep_Trfase_major"/>
</dbReference>
<evidence type="ECO:0000256" key="1">
    <source>
        <dbReference type="ARBA" id="ARBA00005384"/>
    </source>
</evidence>
<dbReference type="RefSeq" id="WP_147848173.1">
    <property type="nucleotide sequence ID" value="NZ_VDUZ01000018.1"/>
</dbReference>
<feature type="domain" description="HTH gntR-type" evidence="6">
    <location>
        <begin position="12"/>
        <end position="80"/>
    </location>
</feature>
<dbReference type="InterPro" id="IPR036388">
    <property type="entry name" value="WH-like_DNA-bd_sf"/>
</dbReference>
<dbReference type="InterPro" id="IPR004839">
    <property type="entry name" value="Aminotransferase_I/II_large"/>
</dbReference>